<keyword evidence="1" id="KW-1133">Transmembrane helix</keyword>
<keyword evidence="3" id="KW-1185">Reference proteome</keyword>
<name>A0A7K3LKB4_9ACTN</name>
<evidence type="ECO:0000313" key="2">
    <source>
        <dbReference type="EMBL" id="NDK87987.1"/>
    </source>
</evidence>
<protein>
    <submittedName>
        <fullName evidence="2">Hydrogenase</fullName>
    </submittedName>
</protein>
<dbReference type="RefSeq" id="WP_059037056.1">
    <property type="nucleotide sequence ID" value="NZ_JAADZU010000001.1"/>
</dbReference>
<dbReference type="EMBL" id="JAADZU010000001">
    <property type="protein sequence ID" value="NDK87987.1"/>
    <property type="molecule type" value="Genomic_DNA"/>
</dbReference>
<feature type="transmembrane region" description="Helical" evidence="1">
    <location>
        <begin position="110"/>
        <end position="134"/>
    </location>
</feature>
<organism evidence="2 3">
    <name type="scientific">Gordonia desulfuricans</name>
    <dbReference type="NCBI Taxonomy" id="89051"/>
    <lineage>
        <taxon>Bacteria</taxon>
        <taxon>Bacillati</taxon>
        <taxon>Actinomycetota</taxon>
        <taxon>Actinomycetes</taxon>
        <taxon>Mycobacteriales</taxon>
        <taxon>Gordoniaceae</taxon>
        <taxon>Gordonia</taxon>
    </lineage>
</organism>
<dbReference type="Proteomes" id="UP000466307">
    <property type="component" value="Unassembled WGS sequence"/>
</dbReference>
<feature type="transmembrane region" description="Helical" evidence="1">
    <location>
        <begin position="36"/>
        <end position="56"/>
    </location>
</feature>
<keyword evidence="1" id="KW-0812">Transmembrane</keyword>
<comment type="caution">
    <text evidence="2">The sequence shown here is derived from an EMBL/GenBank/DDBJ whole genome shotgun (WGS) entry which is preliminary data.</text>
</comment>
<evidence type="ECO:0000313" key="3">
    <source>
        <dbReference type="Proteomes" id="UP000466307"/>
    </source>
</evidence>
<evidence type="ECO:0000256" key="1">
    <source>
        <dbReference type="SAM" id="Phobius"/>
    </source>
</evidence>
<accession>A0A7K3LKB4</accession>
<keyword evidence="1" id="KW-0472">Membrane</keyword>
<gene>
    <name evidence="2" type="ORF">GYA93_00090</name>
</gene>
<reference evidence="2 3" key="1">
    <citation type="submission" date="2020-01" db="EMBL/GenBank/DDBJ databases">
        <title>Investigation of new actinobacteria for the biodesulphurisation of diesel fuel.</title>
        <authorList>
            <person name="Athi Narayanan S.M."/>
        </authorList>
    </citation>
    <scope>NUCLEOTIDE SEQUENCE [LARGE SCALE GENOMIC DNA]</scope>
    <source>
        <strain evidence="2 3">213E</strain>
    </source>
</reference>
<proteinExistence type="predicted"/>
<feature type="transmembrane region" description="Helical" evidence="1">
    <location>
        <begin position="68"/>
        <end position="90"/>
    </location>
</feature>
<sequence>MQTVLFVLGLVLFLLGLVTGLAVPAVKNPRMGLASHLQGMTNGPFLIVVGLLWPYLELPHVWQVVTVVLLAYGTYANWLATQLAAIWGAGHRFAPGAAGAHTSTRAREGAVDFLLVSLAPAMMAATIILIVGVVR</sequence>
<dbReference type="AlphaFoldDB" id="A0A7K3LKB4"/>